<keyword evidence="8" id="KW-1185">Reference proteome</keyword>
<dbReference type="SUPFAM" id="SSF64182">
    <property type="entry name" value="DHH phosphoesterases"/>
    <property type="match status" value="1"/>
</dbReference>
<dbReference type="GO" id="GO:0046872">
    <property type="term" value="F:metal ion binding"/>
    <property type="evidence" value="ECO:0007669"/>
    <property type="project" value="UniProtKB-KW"/>
</dbReference>
<dbReference type="SMART" id="SM01131">
    <property type="entry name" value="DHHA2"/>
    <property type="match status" value="1"/>
</dbReference>
<dbReference type="InterPro" id="IPR004097">
    <property type="entry name" value="DHHA2"/>
</dbReference>
<evidence type="ECO:0000256" key="5">
    <source>
        <dbReference type="SAM" id="MobiDB-lite"/>
    </source>
</evidence>
<dbReference type="PANTHER" id="PTHR12112:SF39">
    <property type="entry name" value="EG:152A3.5 PROTEIN (FBGN0003116_PN PROTEIN)"/>
    <property type="match status" value="1"/>
</dbReference>
<dbReference type="Pfam" id="PF02833">
    <property type="entry name" value="DHHA2"/>
    <property type="match status" value="1"/>
</dbReference>
<dbReference type="GO" id="GO:0004309">
    <property type="term" value="F:exopolyphosphatase activity"/>
    <property type="evidence" value="ECO:0007669"/>
    <property type="project" value="TreeGrafter"/>
</dbReference>
<dbReference type="PANTHER" id="PTHR12112">
    <property type="entry name" value="BNIP - RELATED"/>
    <property type="match status" value="1"/>
</dbReference>
<dbReference type="AlphaFoldDB" id="A0AAN6IH57"/>
<keyword evidence="2" id="KW-0479">Metal-binding</keyword>
<feature type="region of interest" description="Disordered" evidence="5">
    <location>
        <begin position="159"/>
        <end position="178"/>
    </location>
</feature>
<evidence type="ECO:0000256" key="4">
    <source>
        <dbReference type="ARBA" id="ARBA00023211"/>
    </source>
</evidence>
<comment type="caution">
    <text evidence="7">The sequence shown here is derived from an EMBL/GenBank/DDBJ whole genome shotgun (WGS) entry which is preliminary data.</text>
</comment>
<dbReference type="EMBL" id="MU404352">
    <property type="protein sequence ID" value="KAI1615189.1"/>
    <property type="molecule type" value="Genomic_DNA"/>
</dbReference>
<evidence type="ECO:0000313" key="8">
    <source>
        <dbReference type="Proteomes" id="UP001203852"/>
    </source>
</evidence>
<dbReference type="InterPro" id="IPR038222">
    <property type="entry name" value="DHHA2_dom_sf"/>
</dbReference>
<name>A0AAN6IH57_9EURO</name>
<dbReference type="Gene3D" id="3.90.1640.10">
    <property type="entry name" value="inorganic pyrophosphatase (n-terminal core)"/>
    <property type="match status" value="1"/>
</dbReference>
<evidence type="ECO:0000313" key="7">
    <source>
        <dbReference type="EMBL" id="KAI1615189.1"/>
    </source>
</evidence>
<keyword evidence="4" id="KW-0464">Manganese</keyword>
<dbReference type="InterPro" id="IPR038763">
    <property type="entry name" value="DHH_sf"/>
</dbReference>
<dbReference type="Gene3D" id="3.10.310.20">
    <property type="entry name" value="DHHA2 domain"/>
    <property type="match status" value="1"/>
</dbReference>
<gene>
    <name evidence="7" type="ORF">EDD36DRAFT_462706</name>
</gene>
<proteinExistence type="predicted"/>
<dbReference type="Proteomes" id="UP001203852">
    <property type="component" value="Unassembled WGS sequence"/>
</dbReference>
<dbReference type="Pfam" id="PF01368">
    <property type="entry name" value="DHH"/>
    <property type="match status" value="1"/>
</dbReference>
<evidence type="ECO:0000259" key="6">
    <source>
        <dbReference type="SMART" id="SM01131"/>
    </source>
</evidence>
<evidence type="ECO:0000256" key="1">
    <source>
        <dbReference type="ARBA" id="ARBA00001936"/>
    </source>
</evidence>
<keyword evidence="3" id="KW-0378">Hydrolase</keyword>
<evidence type="ECO:0000256" key="3">
    <source>
        <dbReference type="ARBA" id="ARBA00022801"/>
    </source>
</evidence>
<comment type="cofactor">
    <cofactor evidence="1">
        <name>Mn(2+)</name>
        <dbReference type="ChEBI" id="CHEBI:29035"/>
    </cofactor>
</comment>
<sequence length="462" mass="50103">MSQPAPPEESAPSDETMPTLSSYLSRVRSAVCRHSSSLGSPKTNRTGQKTTLVMGNPSADLDSFISAVVFSYFYNLKAQQNSARTTTPTYIPILNLPTVRSSELWRLRPEYGVALRLALGEDARTIRKQDAGEQGKTSVLGEVLTIADVLDDRRSTLHSVFAPSPPESNGDEQSKLEQGKKQDIILVDHNAPALALPGVDERTIETRLNVVGCIDHHVDEGYVSADAEPRIITTGIGSCTSLVVKHLRDQGMWPSTTASETTGEDDGGEGIRQIARLALAPVLIDTSNLRASGDKCSDVDREVVKFLEGIVASSKTTGDTPVATTGAASTENGNEARWNRDAFHQVIGSAKANSLDLLSMQEVFDRDYKVWTEAGKQGQVNVGISSLVKPLSWLIGHAGSIEKFLDEVDRFADERKLGVFSMLTRAAEGKEVVVLVDESVDGVIEKFEDKGELEDLVDGRYE</sequence>
<protein>
    <submittedName>
        <fullName evidence="7">Exopolyphosphatase</fullName>
    </submittedName>
</protein>
<reference evidence="7" key="1">
    <citation type="journal article" date="2022" name="bioRxiv">
        <title>Deciphering the potential niche of two novel black yeast fungi from a biological soil crust based on their genomes, phenotypes, and melanin regulation.</title>
        <authorList>
            <consortium name="DOE Joint Genome Institute"/>
            <person name="Carr E.C."/>
            <person name="Barton Q."/>
            <person name="Grambo S."/>
            <person name="Sullivan M."/>
            <person name="Renfro C.M."/>
            <person name="Kuo A."/>
            <person name="Pangilinan J."/>
            <person name="Lipzen A."/>
            <person name="Keymanesh K."/>
            <person name="Savage E."/>
            <person name="Barry K."/>
            <person name="Grigoriev I.V."/>
            <person name="Riekhof W.R."/>
            <person name="Harris S.S."/>
        </authorList>
    </citation>
    <scope>NUCLEOTIDE SEQUENCE</scope>
    <source>
        <strain evidence="7">JF 03-4F</strain>
    </source>
</reference>
<feature type="domain" description="DHHA2" evidence="6">
    <location>
        <begin position="344"/>
        <end position="457"/>
    </location>
</feature>
<dbReference type="GO" id="GO:0005737">
    <property type="term" value="C:cytoplasm"/>
    <property type="evidence" value="ECO:0007669"/>
    <property type="project" value="InterPro"/>
</dbReference>
<dbReference type="InterPro" id="IPR001667">
    <property type="entry name" value="DDH_dom"/>
</dbReference>
<organism evidence="7 8">
    <name type="scientific">Exophiala viscosa</name>
    <dbReference type="NCBI Taxonomy" id="2486360"/>
    <lineage>
        <taxon>Eukaryota</taxon>
        <taxon>Fungi</taxon>
        <taxon>Dikarya</taxon>
        <taxon>Ascomycota</taxon>
        <taxon>Pezizomycotina</taxon>
        <taxon>Eurotiomycetes</taxon>
        <taxon>Chaetothyriomycetidae</taxon>
        <taxon>Chaetothyriales</taxon>
        <taxon>Herpotrichiellaceae</taxon>
        <taxon>Exophiala</taxon>
    </lineage>
</organism>
<accession>A0AAN6IH57</accession>
<evidence type="ECO:0000256" key="2">
    <source>
        <dbReference type="ARBA" id="ARBA00022723"/>
    </source>
</evidence>